<dbReference type="InterPro" id="IPR036388">
    <property type="entry name" value="WH-like_DNA-bd_sf"/>
</dbReference>
<dbReference type="Pfam" id="PF00027">
    <property type="entry name" value="cNMP_binding"/>
    <property type="match status" value="1"/>
</dbReference>
<dbReference type="PANTHER" id="PTHR24567">
    <property type="entry name" value="CRP FAMILY TRANSCRIPTIONAL REGULATORY PROTEIN"/>
    <property type="match status" value="1"/>
</dbReference>
<dbReference type="SUPFAM" id="SSF51206">
    <property type="entry name" value="cAMP-binding domain-like"/>
    <property type="match status" value="1"/>
</dbReference>
<dbReference type="Gene3D" id="1.10.10.10">
    <property type="entry name" value="Winged helix-like DNA-binding domain superfamily/Winged helix DNA-binding domain"/>
    <property type="match status" value="1"/>
</dbReference>
<organism evidence="6 7">
    <name type="scientific">Flammeovirga pectinis</name>
    <dbReference type="NCBI Taxonomy" id="2494373"/>
    <lineage>
        <taxon>Bacteria</taxon>
        <taxon>Pseudomonadati</taxon>
        <taxon>Bacteroidota</taxon>
        <taxon>Cytophagia</taxon>
        <taxon>Cytophagales</taxon>
        <taxon>Flammeovirgaceae</taxon>
        <taxon>Flammeovirga</taxon>
    </lineage>
</organism>
<dbReference type="SMART" id="SM00100">
    <property type="entry name" value="cNMP"/>
    <property type="match status" value="1"/>
</dbReference>
<proteinExistence type="predicted"/>
<dbReference type="SMART" id="SM00419">
    <property type="entry name" value="HTH_CRP"/>
    <property type="match status" value="1"/>
</dbReference>
<gene>
    <name evidence="6" type="ORF">EI427_12785</name>
</gene>
<evidence type="ECO:0000259" key="4">
    <source>
        <dbReference type="PROSITE" id="PS50042"/>
    </source>
</evidence>
<evidence type="ECO:0000313" key="7">
    <source>
        <dbReference type="Proteomes" id="UP000267268"/>
    </source>
</evidence>
<dbReference type="Gene3D" id="2.60.120.10">
    <property type="entry name" value="Jelly Rolls"/>
    <property type="match status" value="1"/>
</dbReference>
<keyword evidence="3" id="KW-0804">Transcription</keyword>
<dbReference type="PRINTS" id="PR00034">
    <property type="entry name" value="HTHCRP"/>
</dbReference>
<dbReference type="PROSITE" id="PS51063">
    <property type="entry name" value="HTH_CRP_2"/>
    <property type="match status" value="1"/>
</dbReference>
<evidence type="ECO:0000256" key="1">
    <source>
        <dbReference type="ARBA" id="ARBA00023015"/>
    </source>
</evidence>
<dbReference type="InterPro" id="IPR012318">
    <property type="entry name" value="HTH_CRP"/>
</dbReference>
<dbReference type="InterPro" id="IPR050397">
    <property type="entry name" value="Env_Response_Regulators"/>
</dbReference>
<name>A0A3S9P4E4_9BACT</name>
<dbReference type="PANTHER" id="PTHR24567:SF26">
    <property type="entry name" value="REGULATORY PROTEIN YEIL"/>
    <property type="match status" value="1"/>
</dbReference>
<keyword evidence="1" id="KW-0805">Transcription regulation</keyword>
<protein>
    <submittedName>
        <fullName evidence="6">Crp/Fnr family transcriptional regulator</fullName>
    </submittedName>
</protein>
<dbReference type="KEGG" id="fll:EI427_12785"/>
<dbReference type="InterPro" id="IPR000595">
    <property type="entry name" value="cNMP-bd_dom"/>
</dbReference>
<dbReference type="GO" id="GO:0003677">
    <property type="term" value="F:DNA binding"/>
    <property type="evidence" value="ECO:0007669"/>
    <property type="project" value="UniProtKB-KW"/>
</dbReference>
<dbReference type="EMBL" id="CP034562">
    <property type="protein sequence ID" value="AZQ63080.1"/>
    <property type="molecule type" value="Genomic_DNA"/>
</dbReference>
<dbReference type="InterPro" id="IPR018490">
    <property type="entry name" value="cNMP-bd_dom_sf"/>
</dbReference>
<reference evidence="6 7" key="1">
    <citation type="submission" date="2018-12" db="EMBL/GenBank/DDBJ databases">
        <title>Flammeovirga pectinis sp. nov., isolated from the gut of the Korean scallop, Patinopecten yessoensis.</title>
        <authorList>
            <person name="Bae J.-W."/>
            <person name="Jeong Y.-S."/>
            <person name="Kang W."/>
        </authorList>
    </citation>
    <scope>NUCLEOTIDE SEQUENCE [LARGE SCALE GENOMIC DNA]</scope>
    <source>
        <strain evidence="6 7">L12M1</strain>
    </source>
</reference>
<evidence type="ECO:0000256" key="3">
    <source>
        <dbReference type="ARBA" id="ARBA00023163"/>
    </source>
</evidence>
<evidence type="ECO:0000259" key="5">
    <source>
        <dbReference type="PROSITE" id="PS51063"/>
    </source>
</evidence>
<dbReference type="PROSITE" id="PS50042">
    <property type="entry name" value="CNMP_BINDING_3"/>
    <property type="match status" value="1"/>
</dbReference>
<keyword evidence="2" id="KW-0238">DNA-binding</keyword>
<dbReference type="CDD" id="cd00038">
    <property type="entry name" value="CAP_ED"/>
    <property type="match status" value="1"/>
</dbReference>
<dbReference type="Pfam" id="PF13545">
    <property type="entry name" value="HTH_Crp_2"/>
    <property type="match status" value="1"/>
</dbReference>
<feature type="domain" description="HTH crp-type" evidence="5">
    <location>
        <begin position="152"/>
        <end position="222"/>
    </location>
</feature>
<dbReference type="Proteomes" id="UP000267268">
    <property type="component" value="Chromosome 1"/>
</dbReference>
<evidence type="ECO:0000313" key="6">
    <source>
        <dbReference type="EMBL" id="AZQ63080.1"/>
    </source>
</evidence>
<dbReference type="GO" id="GO:0005829">
    <property type="term" value="C:cytosol"/>
    <property type="evidence" value="ECO:0007669"/>
    <property type="project" value="TreeGrafter"/>
</dbReference>
<dbReference type="SUPFAM" id="SSF46785">
    <property type="entry name" value="Winged helix' DNA-binding domain"/>
    <property type="match status" value="1"/>
</dbReference>
<feature type="domain" description="Cyclic nucleotide-binding" evidence="4">
    <location>
        <begin position="18"/>
        <end position="138"/>
    </location>
</feature>
<dbReference type="InterPro" id="IPR036390">
    <property type="entry name" value="WH_DNA-bd_sf"/>
</dbReference>
<dbReference type="InterPro" id="IPR014710">
    <property type="entry name" value="RmlC-like_jellyroll"/>
</dbReference>
<dbReference type="GO" id="GO:0003700">
    <property type="term" value="F:DNA-binding transcription factor activity"/>
    <property type="evidence" value="ECO:0007669"/>
    <property type="project" value="TreeGrafter"/>
</dbReference>
<accession>A0A3S9P4E4</accession>
<dbReference type="OrthoDB" id="9127033at2"/>
<sequence>MNNQQIDCVNCSNTNCIIKQNSHVNELKPFLDDKLTVYVKKGQPFILEGAPVHGLYFIYKGKTKVGKTGINGREQIVRLCNDGEIIGHRGFGIGQSYHISAVAIEDTILCNFSNNNIIKMLQSVPELSYSMMLFYAEELNRSENKVRKIAQMTVREKVIDSLLYINRKFGKTGAFLNIQLSRKEIADFAGTTDEQVIRVISALKKEGILKTEGKKIGIHQLEKLKRDIAEHNFFIDS</sequence>
<evidence type="ECO:0000256" key="2">
    <source>
        <dbReference type="ARBA" id="ARBA00023125"/>
    </source>
</evidence>
<dbReference type="AlphaFoldDB" id="A0A3S9P4E4"/>
<keyword evidence="7" id="KW-1185">Reference proteome</keyword>
<dbReference type="RefSeq" id="WP_126615226.1">
    <property type="nucleotide sequence ID" value="NZ_CP034562.1"/>
</dbReference>